<feature type="chain" id="PRO_5029641043" description="SLC18B1" evidence="7">
    <location>
        <begin position="26"/>
        <end position="436"/>
    </location>
</feature>
<comment type="subcellular location">
    <subcellularLocation>
        <location evidence="1">Membrane</location>
        <topology evidence="1">Multi-pass membrane protein</topology>
    </subcellularLocation>
</comment>
<evidence type="ECO:0000256" key="7">
    <source>
        <dbReference type="SAM" id="SignalP"/>
    </source>
</evidence>
<keyword evidence="9" id="KW-1185">Reference proteome</keyword>
<evidence type="ECO:0000256" key="2">
    <source>
        <dbReference type="ARBA" id="ARBA00022448"/>
    </source>
</evidence>
<feature type="transmembrane region" description="Helical" evidence="6">
    <location>
        <begin position="224"/>
        <end position="244"/>
    </location>
</feature>
<dbReference type="InterPro" id="IPR036259">
    <property type="entry name" value="MFS_trans_sf"/>
</dbReference>
<evidence type="ECO:0008006" key="10">
    <source>
        <dbReference type="Google" id="ProtNLM"/>
    </source>
</evidence>
<evidence type="ECO:0000256" key="4">
    <source>
        <dbReference type="ARBA" id="ARBA00022989"/>
    </source>
</evidence>
<evidence type="ECO:0000256" key="5">
    <source>
        <dbReference type="ARBA" id="ARBA00023136"/>
    </source>
</evidence>
<feature type="transmembrane region" description="Helical" evidence="6">
    <location>
        <begin position="41"/>
        <end position="65"/>
    </location>
</feature>
<evidence type="ECO:0000256" key="3">
    <source>
        <dbReference type="ARBA" id="ARBA00022692"/>
    </source>
</evidence>
<feature type="transmembrane region" description="Helical" evidence="6">
    <location>
        <begin position="394"/>
        <end position="415"/>
    </location>
</feature>
<dbReference type="OrthoDB" id="446368at2759"/>
<feature type="transmembrane region" description="Helical" evidence="6">
    <location>
        <begin position="105"/>
        <end position="129"/>
    </location>
</feature>
<dbReference type="Gene3D" id="1.20.1250.20">
    <property type="entry name" value="MFS general substrate transporter like domains"/>
    <property type="match status" value="2"/>
</dbReference>
<organism evidence="8 9">
    <name type="scientific">Bugula neritina</name>
    <name type="common">Brown bryozoan</name>
    <name type="synonym">Sertularia neritina</name>
    <dbReference type="NCBI Taxonomy" id="10212"/>
    <lineage>
        <taxon>Eukaryota</taxon>
        <taxon>Metazoa</taxon>
        <taxon>Spiralia</taxon>
        <taxon>Lophotrochozoa</taxon>
        <taxon>Bryozoa</taxon>
        <taxon>Gymnolaemata</taxon>
        <taxon>Cheilostomatida</taxon>
        <taxon>Flustrina</taxon>
        <taxon>Buguloidea</taxon>
        <taxon>Bugulidae</taxon>
        <taxon>Bugula</taxon>
    </lineage>
</organism>
<dbReference type="GO" id="GO:0016020">
    <property type="term" value="C:membrane"/>
    <property type="evidence" value="ECO:0007669"/>
    <property type="project" value="UniProtKB-SubCell"/>
</dbReference>
<comment type="caution">
    <text evidence="8">The sequence shown here is derived from an EMBL/GenBank/DDBJ whole genome shotgun (WGS) entry which is preliminary data.</text>
</comment>
<dbReference type="EMBL" id="VXIV02000972">
    <property type="protein sequence ID" value="KAF6034898.1"/>
    <property type="molecule type" value="Genomic_DNA"/>
</dbReference>
<keyword evidence="3 6" id="KW-0812">Transmembrane</keyword>
<dbReference type="Proteomes" id="UP000593567">
    <property type="component" value="Unassembled WGS sequence"/>
</dbReference>
<dbReference type="SUPFAM" id="SSF103473">
    <property type="entry name" value="MFS general substrate transporter"/>
    <property type="match status" value="1"/>
</dbReference>
<keyword evidence="5 6" id="KW-0472">Membrane</keyword>
<evidence type="ECO:0000313" key="9">
    <source>
        <dbReference type="Proteomes" id="UP000593567"/>
    </source>
</evidence>
<dbReference type="PANTHER" id="PTHR23506:SF26">
    <property type="entry name" value="MFS-TYPE TRANSPORTER SLC18B1"/>
    <property type="match status" value="1"/>
</dbReference>
<protein>
    <recommendedName>
        <fullName evidence="10">SLC18B1</fullName>
    </recommendedName>
</protein>
<dbReference type="Pfam" id="PF07690">
    <property type="entry name" value="MFS_1"/>
    <property type="match status" value="1"/>
</dbReference>
<feature type="transmembrane region" description="Helical" evidence="6">
    <location>
        <begin position="360"/>
        <end position="382"/>
    </location>
</feature>
<keyword evidence="2" id="KW-0813">Transport</keyword>
<feature type="signal peptide" evidence="7">
    <location>
        <begin position="1"/>
        <end position="25"/>
    </location>
</feature>
<keyword evidence="4 6" id="KW-1133">Transmembrane helix</keyword>
<dbReference type="InterPro" id="IPR011701">
    <property type="entry name" value="MFS"/>
</dbReference>
<proteinExistence type="predicted"/>
<sequence length="436" mass="47357">MTKKRFNRNLSLIFCLASQFFNCVAISVPSPFLPRETELHGLSSLTTGIMLGIVDFENCLFSFMWNKIAVRIGMRNVLKIGNLITSLSTALFASVHFIPHAQSTTFVMAGLAIRFLLGIGSSACWTSSLTIAGSLFLEESVWVLSILAALGGVGMVSGPAIGSALFTVGGFWLVFVVCGGVMCVSCITMFIWLPNSDKGNDAISKKDQSQDVPYGKILCNPRTLIGLIVGMFSASCWTCIDPILEPQLRTEYGLTEDKTALVFLLLSGTFFVSSPIVGRFVGKPYCMDSIFVVIIGLGIAVGSFLLAGPCPLFKIEKLELWMLLVCLSILGLTNSLIYVPAQDLTFNISNLELPENVDRTLVRGFLSSCWVTFYSFGFGIGMVFSGSVAQYTGWAWTMTSYAGGCVLFIVIVSIVKVREILLLGVCKPKYETLNSS</sequence>
<feature type="transmembrane region" description="Helical" evidence="6">
    <location>
        <begin position="141"/>
        <end position="165"/>
    </location>
</feature>
<evidence type="ECO:0000313" key="8">
    <source>
        <dbReference type="EMBL" id="KAF6034898.1"/>
    </source>
</evidence>
<gene>
    <name evidence="8" type="ORF">EB796_006790</name>
</gene>
<feature type="transmembrane region" description="Helical" evidence="6">
    <location>
        <begin position="171"/>
        <end position="193"/>
    </location>
</feature>
<accession>A0A7J7KBB1</accession>
<dbReference type="GO" id="GO:0022857">
    <property type="term" value="F:transmembrane transporter activity"/>
    <property type="evidence" value="ECO:0007669"/>
    <property type="project" value="InterPro"/>
</dbReference>
<name>A0A7J7KBB1_BUGNE</name>
<feature type="transmembrane region" description="Helical" evidence="6">
    <location>
        <begin position="290"/>
        <end position="308"/>
    </location>
</feature>
<keyword evidence="7" id="KW-0732">Signal</keyword>
<dbReference type="AlphaFoldDB" id="A0A7J7KBB1"/>
<dbReference type="InterPro" id="IPR050930">
    <property type="entry name" value="MFS_Vesicular_Transporter"/>
</dbReference>
<reference evidence="8" key="1">
    <citation type="submission" date="2020-06" db="EMBL/GenBank/DDBJ databases">
        <title>Draft genome of Bugula neritina, a colonial animal packing powerful symbionts and potential medicines.</title>
        <authorList>
            <person name="Rayko M."/>
        </authorList>
    </citation>
    <scope>NUCLEOTIDE SEQUENCE [LARGE SCALE GENOMIC DNA]</scope>
    <source>
        <strain evidence="8">Kwan_BN1</strain>
    </source>
</reference>
<evidence type="ECO:0000256" key="1">
    <source>
        <dbReference type="ARBA" id="ARBA00004141"/>
    </source>
</evidence>
<evidence type="ECO:0000256" key="6">
    <source>
        <dbReference type="SAM" id="Phobius"/>
    </source>
</evidence>
<dbReference type="PANTHER" id="PTHR23506">
    <property type="entry name" value="GH10249P"/>
    <property type="match status" value="1"/>
</dbReference>
<feature type="transmembrane region" description="Helical" evidence="6">
    <location>
        <begin position="320"/>
        <end position="339"/>
    </location>
</feature>
<feature type="transmembrane region" description="Helical" evidence="6">
    <location>
        <begin position="259"/>
        <end position="278"/>
    </location>
</feature>
<feature type="transmembrane region" description="Helical" evidence="6">
    <location>
        <begin position="77"/>
        <end position="99"/>
    </location>
</feature>